<gene>
    <name evidence="6" type="ORF">FY030_05255</name>
</gene>
<dbReference type="GO" id="GO:0003677">
    <property type="term" value="F:DNA binding"/>
    <property type="evidence" value="ECO:0007669"/>
    <property type="project" value="UniProtKB-KW"/>
</dbReference>
<dbReference type="GO" id="GO:0003700">
    <property type="term" value="F:DNA-binding transcription factor activity"/>
    <property type="evidence" value="ECO:0007669"/>
    <property type="project" value="InterPro"/>
</dbReference>
<dbReference type="Proteomes" id="UP000326546">
    <property type="component" value="Chromosome"/>
</dbReference>
<dbReference type="InterPro" id="IPR018356">
    <property type="entry name" value="Tscrpt_reg_HTH_DeoR_CS"/>
</dbReference>
<dbReference type="PIRSF" id="PIRSF016838">
    <property type="entry name" value="PafC"/>
    <property type="match status" value="1"/>
</dbReference>
<evidence type="ECO:0000256" key="2">
    <source>
        <dbReference type="ARBA" id="ARBA00023125"/>
    </source>
</evidence>
<feature type="compositionally biased region" description="Low complexity" evidence="4">
    <location>
        <begin position="172"/>
        <end position="185"/>
    </location>
</feature>
<organism evidence="6 7">
    <name type="scientific">Ornithinimicrobium pratense</name>
    <dbReference type="NCBI Taxonomy" id="2593973"/>
    <lineage>
        <taxon>Bacteria</taxon>
        <taxon>Bacillati</taxon>
        <taxon>Actinomycetota</taxon>
        <taxon>Actinomycetes</taxon>
        <taxon>Micrococcales</taxon>
        <taxon>Ornithinimicrobiaceae</taxon>
        <taxon>Ornithinimicrobium</taxon>
    </lineage>
</organism>
<keyword evidence="7" id="KW-1185">Reference proteome</keyword>
<dbReference type="InterPro" id="IPR026881">
    <property type="entry name" value="WYL_dom"/>
</dbReference>
<dbReference type="PANTHER" id="PTHR34580">
    <property type="match status" value="1"/>
</dbReference>
<dbReference type="OrthoDB" id="8555652at2"/>
<dbReference type="PROSITE" id="PS51000">
    <property type="entry name" value="HTH_DEOR_2"/>
    <property type="match status" value="1"/>
</dbReference>
<evidence type="ECO:0000256" key="1">
    <source>
        <dbReference type="ARBA" id="ARBA00023015"/>
    </source>
</evidence>
<dbReference type="Pfam" id="PF08279">
    <property type="entry name" value="HTH_11"/>
    <property type="match status" value="1"/>
</dbReference>
<sequence>MRSMTERNRTSTRLLTLLSLLQARRDWPGATLADRLEVTPRTVRRDIDRLRQLGYPVQAFKGPDGGYRLEAGSQLPPLLFDDEQAVAMAVGLQLAATGGAGLGEAASRALTTVRQVMPARLRHRVDSVQFTPVASHRAPEVTPSVLAALSSAVRAHEVLRFDYRKDEAAAGAPVAAGPTPVITPNRIPPPPRRVEPHHLITRNGRWYLLAWDLDRGDWRTYRADRITPRLPTGPRFAPRDVPGGELATFVNGLFKGSTDGSDAWPCTGTVELALPTSQVTPYAYDGIVEDLGPERCRLTLGAWSWIGLAAAIARYDADILVVGPPALADAFRTLAHRFTAAAATTSPRSAR</sequence>
<dbReference type="InterPro" id="IPR036390">
    <property type="entry name" value="WH_DNA-bd_sf"/>
</dbReference>
<dbReference type="PANTHER" id="PTHR34580:SF3">
    <property type="entry name" value="PROTEIN PAFB"/>
    <property type="match status" value="1"/>
</dbReference>
<feature type="region of interest" description="Disordered" evidence="4">
    <location>
        <begin position="172"/>
        <end position="194"/>
    </location>
</feature>
<dbReference type="InterPro" id="IPR051534">
    <property type="entry name" value="CBASS_pafABC_assoc_protein"/>
</dbReference>
<dbReference type="AlphaFoldDB" id="A0A5J6V2W3"/>
<dbReference type="EMBL" id="CP044427">
    <property type="protein sequence ID" value="QFG68199.1"/>
    <property type="molecule type" value="Genomic_DNA"/>
</dbReference>
<accession>A0A5J6V2W3</accession>
<dbReference type="SUPFAM" id="SSF46785">
    <property type="entry name" value="Winged helix' DNA-binding domain"/>
    <property type="match status" value="1"/>
</dbReference>
<dbReference type="InterPro" id="IPR001034">
    <property type="entry name" value="DeoR_HTH"/>
</dbReference>
<dbReference type="InterPro" id="IPR036388">
    <property type="entry name" value="WH-like_DNA-bd_sf"/>
</dbReference>
<dbReference type="InterPro" id="IPR013196">
    <property type="entry name" value="HTH_11"/>
</dbReference>
<proteinExistence type="predicted"/>
<dbReference type="Gene3D" id="1.10.10.10">
    <property type="entry name" value="Winged helix-like DNA-binding domain superfamily/Winged helix DNA-binding domain"/>
    <property type="match status" value="1"/>
</dbReference>
<evidence type="ECO:0000256" key="3">
    <source>
        <dbReference type="ARBA" id="ARBA00023163"/>
    </source>
</evidence>
<dbReference type="Pfam" id="PF13280">
    <property type="entry name" value="WYL"/>
    <property type="match status" value="1"/>
</dbReference>
<evidence type="ECO:0000256" key="4">
    <source>
        <dbReference type="SAM" id="MobiDB-lite"/>
    </source>
</evidence>
<dbReference type="PROSITE" id="PS00894">
    <property type="entry name" value="HTH_DEOR_1"/>
    <property type="match status" value="1"/>
</dbReference>
<evidence type="ECO:0000259" key="5">
    <source>
        <dbReference type="PROSITE" id="PS51000"/>
    </source>
</evidence>
<name>A0A5J6V2W3_9MICO</name>
<dbReference type="KEGG" id="serw:FY030_05255"/>
<keyword evidence="3" id="KW-0804">Transcription</keyword>
<dbReference type="PROSITE" id="PS52050">
    <property type="entry name" value="WYL"/>
    <property type="match status" value="1"/>
</dbReference>
<evidence type="ECO:0000313" key="6">
    <source>
        <dbReference type="EMBL" id="QFG68199.1"/>
    </source>
</evidence>
<protein>
    <submittedName>
        <fullName evidence="6">WYL domain-containing protein</fullName>
    </submittedName>
</protein>
<evidence type="ECO:0000313" key="7">
    <source>
        <dbReference type="Proteomes" id="UP000326546"/>
    </source>
</evidence>
<keyword evidence="1" id="KW-0805">Transcription regulation</keyword>
<dbReference type="InterPro" id="IPR028349">
    <property type="entry name" value="PafC-like"/>
</dbReference>
<feature type="domain" description="HTH deoR-type" evidence="5">
    <location>
        <begin position="10"/>
        <end position="65"/>
    </location>
</feature>
<keyword evidence="2" id="KW-0238">DNA-binding</keyword>
<reference evidence="6 7" key="1">
    <citation type="submission" date="2019-09" db="EMBL/GenBank/DDBJ databases">
        <title>Serinicoccus pratensis sp. nov., isolated from meadow soil.</title>
        <authorList>
            <person name="Zhang W."/>
        </authorList>
    </citation>
    <scope>NUCLEOTIDE SEQUENCE [LARGE SCALE GENOMIC DNA]</scope>
    <source>
        <strain evidence="6 7">W204</strain>
    </source>
</reference>